<name>A0A5J4LFB5_9ACTN</name>
<feature type="domain" description="DUF1707" evidence="3">
    <location>
        <begin position="33"/>
        <end position="85"/>
    </location>
</feature>
<accession>A0A5J4LFB5</accession>
<feature type="transmembrane region" description="Helical" evidence="2">
    <location>
        <begin position="166"/>
        <end position="190"/>
    </location>
</feature>
<dbReference type="EMBL" id="BLAG01000016">
    <property type="protein sequence ID" value="GES32873.1"/>
    <property type="molecule type" value="Genomic_DNA"/>
</dbReference>
<protein>
    <submittedName>
        <fullName evidence="5">Uncharacterized protein</fullName>
    </submittedName>
</protein>
<evidence type="ECO:0000313" key="5">
    <source>
        <dbReference type="EMBL" id="GES32873.1"/>
    </source>
</evidence>
<dbReference type="PANTHER" id="PTHR40763:SF4">
    <property type="entry name" value="DUF1707 DOMAIN-CONTAINING PROTEIN"/>
    <property type="match status" value="1"/>
</dbReference>
<gene>
    <name evidence="5" type="ORF">San01_53610</name>
</gene>
<dbReference type="Pfam" id="PF13828">
    <property type="entry name" value="DUF4190"/>
    <property type="match status" value="1"/>
</dbReference>
<dbReference type="InterPro" id="IPR012551">
    <property type="entry name" value="DUF1707_SHOCT-like"/>
</dbReference>
<dbReference type="PANTHER" id="PTHR40763">
    <property type="entry name" value="MEMBRANE PROTEIN-RELATED"/>
    <property type="match status" value="1"/>
</dbReference>
<dbReference type="Pfam" id="PF08044">
    <property type="entry name" value="DUF1707"/>
    <property type="match status" value="1"/>
</dbReference>
<proteinExistence type="predicted"/>
<feature type="compositionally biased region" description="Basic and acidic residues" evidence="1">
    <location>
        <begin position="1"/>
        <end position="12"/>
    </location>
</feature>
<keyword evidence="2" id="KW-1133">Transmembrane helix</keyword>
<comment type="caution">
    <text evidence="5">The sequence shown here is derived from an EMBL/GenBank/DDBJ whole genome shotgun (WGS) entry which is preliminary data.</text>
</comment>
<feature type="domain" description="DUF4190" evidence="4">
    <location>
        <begin position="120"/>
        <end position="180"/>
    </location>
</feature>
<evidence type="ECO:0000259" key="3">
    <source>
        <dbReference type="Pfam" id="PF08044"/>
    </source>
</evidence>
<evidence type="ECO:0000256" key="1">
    <source>
        <dbReference type="SAM" id="MobiDB-lite"/>
    </source>
</evidence>
<organism evidence="5 6">
    <name type="scientific">Streptomyces angustmyceticus</name>
    <dbReference type="NCBI Taxonomy" id="285578"/>
    <lineage>
        <taxon>Bacteria</taxon>
        <taxon>Bacillati</taxon>
        <taxon>Actinomycetota</taxon>
        <taxon>Actinomycetes</taxon>
        <taxon>Kitasatosporales</taxon>
        <taxon>Streptomycetaceae</taxon>
        <taxon>Streptomyces</taxon>
    </lineage>
</organism>
<feature type="transmembrane region" description="Helical" evidence="2">
    <location>
        <begin position="120"/>
        <end position="145"/>
    </location>
</feature>
<reference evidence="5 6" key="1">
    <citation type="submission" date="2019-10" db="EMBL/GenBank/DDBJ databases">
        <title>Whole genome shotgun sequence of Streptomyces angustmyceticus NBRC 3934.</title>
        <authorList>
            <person name="Hosoyama A."/>
            <person name="Ichikawa N."/>
            <person name="Kimura A."/>
            <person name="Kitahashi Y."/>
            <person name="Komaki H."/>
            <person name="Uohara A."/>
        </authorList>
    </citation>
    <scope>NUCLEOTIDE SEQUENCE [LARGE SCALE GENOMIC DNA]</scope>
    <source>
        <strain evidence="5 6">NBRC 3934</strain>
    </source>
</reference>
<evidence type="ECO:0000313" key="6">
    <source>
        <dbReference type="Proteomes" id="UP000325598"/>
    </source>
</evidence>
<evidence type="ECO:0000256" key="2">
    <source>
        <dbReference type="SAM" id="Phobius"/>
    </source>
</evidence>
<dbReference type="Proteomes" id="UP000325598">
    <property type="component" value="Unassembled WGS sequence"/>
</dbReference>
<evidence type="ECO:0000259" key="4">
    <source>
        <dbReference type="Pfam" id="PF13828"/>
    </source>
</evidence>
<keyword evidence="2" id="KW-0472">Membrane</keyword>
<keyword evidence="6" id="KW-1185">Reference proteome</keyword>
<sequence>MGRTVERGEVREVAFQPWQGGQPAQPSPQVPAMRASHADRERTVDVLKAGFAEGRLLQPEYEQRITRAYKAQTHAELQMLVADLPQGPVPQAQFVPQRPMVPATFMPMQMPVPVTTNGSATGSLVCGLMTLPTWGLTAIPAVILGHKARAEIRRTGERGDGQAITGLVLGWLAIGGWTLFLLVFVLAAAVNI</sequence>
<keyword evidence="2" id="KW-0812">Transmembrane</keyword>
<dbReference type="AlphaFoldDB" id="A0A5J4LFB5"/>
<feature type="region of interest" description="Disordered" evidence="1">
    <location>
        <begin position="1"/>
        <end position="39"/>
    </location>
</feature>
<dbReference type="InterPro" id="IPR025241">
    <property type="entry name" value="DUF4190"/>
</dbReference>